<keyword evidence="2" id="KW-1133">Transmembrane helix</keyword>
<dbReference type="CDD" id="cd07302">
    <property type="entry name" value="CHD"/>
    <property type="match status" value="1"/>
</dbReference>
<dbReference type="SMART" id="SM00044">
    <property type="entry name" value="CYCc"/>
    <property type="match status" value="1"/>
</dbReference>
<feature type="transmembrane region" description="Helical" evidence="2">
    <location>
        <begin position="73"/>
        <end position="96"/>
    </location>
</feature>
<dbReference type="Proteomes" id="UP000245634">
    <property type="component" value="Unassembled WGS sequence"/>
</dbReference>
<dbReference type="GO" id="GO:0004016">
    <property type="term" value="F:adenylate cyclase activity"/>
    <property type="evidence" value="ECO:0007669"/>
    <property type="project" value="UniProtKB-ARBA"/>
</dbReference>
<reference evidence="4 5" key="1">
    <citation type="submission" date="2018-05" db="EMBL/GenBank/DDBJ databases">
        <title>Genomic Encyclopedia of Type Strains, Phase IV (KMG-IV): sequencing the most valuable type-strain genomes for metagenomic binning, comparative biology and taxonomic classification.</title>
        <authorList>
            <person name="Goeker M."/>
        </authorList>
    </citation>
    <scope>NUCLEOTIDE SEQUENCE [LARGE SCALE GENOMIC DNA]</scope>
    <source>
        <strain evidence="4 5">DSM 18773</strain>
    </source>
</reference>
<comment type="similarity">
    <text evidence="1">Belongs to the adenylyl cyclase class-3 family.</text>
</comment>
<keyword evidence="2" id="KW-0812">Transmembrane</keyword>
<sequence length="345" mass="40144">MKISARMKEILKNELRIMLFSGFIGIIVGVLNSFLSEDKILWNAVTGALTGVVTSFSISAAETFLFARWLRRVRFFVAVSVRTGYYASMVTIWLTLSYGFEKWLSLGVFEITLNRAFFVVALLILALTFLLNVYNMFSRLVGRNMLRYFLTGKYHRPVEEERIFMFLDLKGSTEIAEKLGDLRYQDFLNDFLFDITNSIVRTKGEIYKYVGDAVIVSWPIKTGMRHGNCIRCYKLISETINRLHHRYQHRYGICPEFRVGLHGGPVVTCEIGDNKREIAFLGDVVNTAARLQEECKFQEVDCLISGELFQRIRTLSDTYWFRWERLGEVKLRGKEQDTELVRVWF</sequence>
<dbReference type="InterPro" id="IPR029787">
    <property type="entry name" value="Nucleotide_cyclase"/>
</dbReference>
<dbReference type="SUPFAM" id="SSF55073">
    <property type="entry name" value="Nucleotide cyclase"/>
    <property type="match status" value="1"/>
</dbReference>
<feature type="transmembrane region" description="Helical" evidence="2">
    <location>
        <begin position="15"/>
        <end position="34"/>
    </location>
</feature>
<dbReference type="PANTHER" id="PTHR43081">
    <property type="entry name" value="ADENYLATE CYCLASE, TERMINAL-DIFFERENTIATION SPECIFIC-RELATED"/>
    <property type="match status" value="1"/>
</dbReference>
<feature type="domain" description="Guanylate cyclase" evidence="3">
    <location>
        <begin position="163"/>
        <end position="292"/>
    </location>
</feature>
<feature type="transmembrane region" description="Helical" evidence="2">
    <location>
        <begin position="116"/>
        <end position="137"/>
    </location>
</feature>
<dbReference type="InterPro" id="IPR001054">
    <property type="entry name" value="A/G_cyclase"/>
</dbReference>
<evidence type="ECO:0000313" key="5">
    <source>
        <dbReference type="Proteomes" id="UP000245634"/>
    </source>
</evidence>
<protein>
    <submittedName>
        <fullName evidence="4">Class 3 adenylate cyclase</fullName>
    </submittedName>
</protein>
<evidence type="ECO:0000256" key="1">
    <source>
        <dbReference type="ARBA" id="ARBA00005381"/>
    </source>
</evidence>
<dbReference type="GO" id="GO:0009190">
    <property type="term" value="P:cyclic nucleotide biosynthetic process"/>
    <property type="evidence" value="ECO:0007669"/>
    <property type="project" value="InterPro"/>
</dbReference>
<dbReference type="RefSeq" id="WP_109690148.1">
    <property type="nucleotide sequence ID" value="NZ_QGGL01000013.1"/>
</dbReference>
<accession>A0A316D5V9</accession>
<dbReference type="GO" id="GO:0035556">
    <property type="term" value="P:intracellular signal transduction"/>
    <property type="evidence" value="ECO:0007669"/>
    <property type="project" value="InterPro"/>
</dbReference>
<evidence type="ECO:0000313" key="4">
    <source>
        <dbReference type="EMBL" id="PWK09640.1"/>
    </source>
</evidence>
<dbReference type="EMBL" id="QGGL01000013">
    <property type="protein sequence ID" value="PWK09640.1"/>
    <property type="molecule type" value="Genomic_DNA"/>
</dbReference>
<comment type="caution">
    <text evidence="4">The sequence shown here is derived from an EMBL/GenBank/DDBJ whole genome shotgun (WGS) entry which is preliminary data.</text>
</comment>
<keyword evidence="5" id="KW-1185">Reference proteome</keyword>
<dbReference type="Pfam" id="PF00211">
    <property type="entry name" value="Guanylate_cyc"/>
    <property type="match status" value="1"/>
</dbReference>
<dbReference type="OrthoDB" id="9806704at2"/>
<gene>
    <name evidence="4" type="ORF">C7459_11374</name>
</gene>
<dbReference type="PANTHER" id="PTHR43081:SF1">
    <property type="entry name" value="ADENYLATE CYCLASE, TERMINAL-DIFFERENTIATION SPECIFIC"/>
    <property type="match status" value="1"/>
</dbReference>
<dbReference type="PROSITE" id="PS50125">
    <property type="entry name" value="GUANYLATE_CYCLASE_2"/>
    <property type="match status" value="1"/>
</dbReference>
<feature type="transmembrane region" description="Helical" evidence="2">
    <location>
        <begin position="40"/>
        <end position="61"/>
    </location>
</feature>
<name>A0A316D5V9_9BACL</name>
<organism evidence="4 5">
    <name type="scientific">Tumebacillus permanentifrigoris</name>
    <dbReference type="NCBI Taxonomy" id="378543"/>
    <lineage>
        <taxon>Bacteria</taxon>
        <taxon>Bacillati</taxon>
        <taxon>Bacillota</taxon>
        <taxon>Bacilli</taxon>
        <taxon>Bacillales</taxon>
        <taxon>Alicyclobacillaceae</taxon>
        <taxon>Tumebacillus</taxon>
    </lineage>
</organism>
<evidence type="ECO:0000256" key="2">
    <source>
        <dbReference type="SAM" id="Phobius"/>
    </source>
</evidence>
<evidence type="ECO:0000259" key="3">
    <source>
        <dbReference type="PROSITE" id="PS50125"/>
    </source>
</evidence>
<dbReference type="Gene3D" id="3.30.70.1230">
    <property type="entry name" value="Nucleotide cyclase"/>
    <property type="match status" value="1"/>
</dbReference>
<dbReference type="InterPro" id="IPR050697">
    <property type="entry name" value="Adenylyl/Guanylyl_Cyclase_3/4"/>
</dbReference>
<keyword evidence="2" id="KW-0472">Membrane</keyword>
<proteinExistence type="inferred from homology"/>
<dbReference type="AlphaFoldDB" id="A0A316D5V9"/>